<keyword evidence="7" id="KW-0460">Magnesium</keyword>
<evidence type="ECO:0000313" key="12">
    <source>
        <dbReference type="Proteomes" id="UP000319209"/>
    </source>
</evidence>
<keyword evidence="5" id="KW-0227">DNA damage</keyword>
<dbReference type="Gene3D" id="3.60.10.10">
    <property type="entry name" value="Endonuclease/exonuclease/phosphatase"/>
    <property type="match status" value="1"/>
</dbReference>
<gene>
    <name evidence="11" type="ORF">FNB79_10140</name>
</gene>
<evidence type="ECO:0000313" key="11">
    <source>
        <dbReference type="EMBL" id="QDO94307.1"/>
    </source>
</evidence>
<keyword evidence="8" id="KW-0234">DNA repair</keyword>
<evidence type="ECO:0000256" key="3">
    <source>
        <dbReference type="ARBA" id="ARBA00022722"/>
    </source>
</evidence>
<keyword evidence="4" id="KW-0479">Metal-binding</keyword>
<evidence type="ECO:0000256" key="4">
    <source>
        <dbReference type="ARBA" id="ARBA00022723"/>
    </source>
</evidence>
<feature type="transmembrane region" description="Helical" evidence="9">
    <location>
        <begin position="20"/>
        <end position="36"/>
    </location>
</feature>
<organism evidence="11 12">
    <name type="scientific">Formosa sediminum</name>
    <dbReference type="NCBI Taxonomy" id="2594004"/>
    <lineage>
        <taxon>Bacteria</taxon>
        <taxon>Pseudomonadati</taxon>
        <taxon>Bacteroidota</taxon>
        <taxon>Flavobacteriia</taxon>
        <taxon>Flavobacteriales</taxon>
        <taxon>Flavobacteriaceae</taxon>
        <taxon>Formosa</taxon>
    </lineage>
</organism>
<dbReference type="GO" id="GO:0006281">
    <property type="term" value="P:DNA repair"/>
    <property type="evidence" value="ECO:0007669"/>
    <property type="project" value="UniProtKB-KW"/>
</dbReference>
<dbReference type="KEGG" id="fop:FNB79_10140"/>
<keyword evidence="9" id="KW-1133">Transmembrane helix</keyword>
<dbReference type="AlphaFoldDB" id="A0A516GS12"/>
<feature type="transmembrane region" description="Helical" evidence="9">
    <location>
        <begin position="42"/>
        <end position="63"/>
    </location>
</feature>
<evidence type="ECO:0000256" key="2">
    <source>
        <dbReference type="ARBA" id="ARBA00001946"/>
    </source>
</evidence>
<name>A0A516GS12_9FLAO</name>
<dbReference type="Proteomes" id="UP000319209">
    <property type="component" value="Chromosome"/>
</dbReference>
<keyword evidence="11" id="KW-0255">Endonuclease</keyword>
<evidence type="ECO:0000256" key="1">
    <source>
        <dbReference type="ARBA" id="ARBA00001936"/>
    </source>
</evidence>
<reference evidence="11 12" key="1">
    <citation type="submission" date="2019-07" db="EMBL/GenBank/DDBJ databases">
        <title>Genome sequencing for Formosa sp. PS13.</title>
        <authorList>
            <person name="Park S.-J."/>
        </authorList>
    </citation>
    <scope>NUCLEOTIDE SEQUENCE [LARGE SCALE GENOMIC DNA]</scope>
    <source>
        <strain evidence="11 12">PS13</strain>
    </source>
</reference>
<comment type="cofactor">
    <cofactor evidence="2">
        <name>Mg(2+)</name>
        <dbReference type="ChEBI" id="CHEBI:18420"/>
    </cofactor>
</comment>
<feature type="transmembrane region" description="Helical" evidence="9">
    <location>
        <begin position="70"/>
        <end position="87"/>
    </location>
</feature>
<evidence type="ECO:0000256" key="8">
    <source>
        <dbReference type="ARBA" id="ARBA00023204"/>
    </source>
</evidence>
<dbReference type="InterPro" id="IPR005135">
    <property type="entry name" value="Endo/exonuclease/phosphatase"/>
</dbReference>
<dbReference type="GO" id="GO:0004519">
    <property type="term" value="F:endonuclease activity"/>
    <property type="evidence" value="ECO:0007669"/>
    <property type="project" value="UniProtKB-KW"/>
</dbReference>
<keyword evidence="12" id="KW-1185">Reference proteome</keyword>
<keyword evidence="11" id="KW-0269">Exonuclease</keyword>
<proteinExistence type="predicted"/>
<dbReference type="SUPFAM" id="SSF56219">
    <property type="entry name" value="DNase I-like"/>
    <property type="match status" value="1"/>
</dbReference>
<dbReference type="CDD" id="cd09084">
    <property type="entry name" value="EEP-2"/>
    <property type="match status" value="1"/>
</dbReference>
<sequence length="341" mass="39417">MKHHTIAINLKNTLDKIDVFALLIVLILFIGILSSYCNWGWISVGFSIILPVLFILNVILSIYSIYKKKYFYCIGACSFLLVFNWSYSFNSVSQLKPSELDNAISILSFNTKGFSYKYKGEKTTTRLITFLDSLQPDILVLQESNFHITRKLQGYPYNFNDLRLTKGKSLLSIYSKYPIVDKGYIDFPNTRNNTIYADIVIQTDTIRLYNVHLQSHGLNQNLIQFNSNIYHTLFNKVSETFKKQIEQSKQVRKNIASTSRKIIICGDFNSTRYALPYRILKENLNDSYLEEGRGLGTTYNLKSVPLRLDYILTNPSIKILSHQNFDLHLSDHEPVLVNIKL</sequence>
<dbReference type="GO" id="GO:0004527">
    <property type="term" value="F:exonuclease activity"/>
    <property type="evidence" value="ECO:0007669"/>
    <property type="project" value="UniProtKB-KW"/>
</dbReference>
<dbReference type="InterPro" id="IPR051547">
    <property type="entry name" value="TDP2-like"/>
</dbReference>
<evidence type="ECO:0000256" key="7">
    <source>
        <dbReference type="ARBA" id="ARBA00022842"/>
    </source>
</evidence>
<keyword evidence="6" id="KW-0378">Hydrolase</keyword>
<dbReference type="GO" id="GO:0046872">
    <property type="term" value="F:metal ion binding"/>
    <property type="evidence" value="ECO:0007669"/>
    <property type="project" value="UniProtKB-KW"/>
</dbReference>
<accession>A0A516GS12</accession>
<keyword evidence="9" id="KW-0812">Transmembrane</keyword>
<evidence type="ECO:0000256" key="6">
    <source>
        <dbReference type="ARBA" id="ARBA00022801"/>
    </source>
</evidence>
<dbReference type="OrthoDB" id="635146at2"/>
<keyword evidence="3" id="KW-0540">Nuclease</keyword>
<dbReference type="InterPro" id="IPR036691">
    <property type="entry name" value="Endo/exonu/phosph_ase_sf"/>
</dbReference>
<keyword evidence="9" id="KW-0472">Membrane</keyword>
<feature type="domain" description="Endonuclease/exonuclease/phosphatase" evidence="10">
    <location>
        <begin position="107"/>
        <end position="332"/>
    </location>
</feature>
<dbReference type="PANTHER" id="PTHR15822">
    <property type="entry name" value="TRAF AND TNF RECEPTOR-ASSOCIATED PROTEIN"/>
    <property type="match status" value="1"/>
</dbReference>
<protein>
    <submittedName>
        <fullName evidence="11">Endonuclease/exonuclease/phosphatase family protein</fullName>
    </submittedName>
</protein>
<dbReference type="PANTHER" id="PTHR15822:SF4">
    <property type="entry name" value="TYROSYL-DNA PHOSPHODIESTERASE 2"/>
    <property type="match status" value="1"/>
</dbReference>
<dbReference type="Pfam" id="PF03372">
    <property type="entry name" value="Exo_endo_phos"/>
    <property type="match status" value="1"/>
</dbReference>
<evidence type="ECO:0000259" key="10">
    <source>
        <dbReference type="Pfam" id="PF03372"/>
    </source>
</evidence>
<evidence type="ECO:0000256" key="9">
    <source>
        <dbReference type="SAM" id="Phobius"/>
    </source>
</evidence>
<dbReference type="EMBL" id="CP041637">
    <property type="protein sequence ID" value="QDO94307.1"/>
    <property type="molecule type" value="Genomic_DNA"/>
</dbReference>
<comment type="cofactor">
    <cofactor evidence="1">
        <name>Mn(2+)</name>
        <dbReference type="ChEBI" id="CHEBI:29035"/>
    </cofactor>
</comment>
<evidence type="ECO:0000256" key="5">
    <source>
        <dbReference type="ARBA" id="ARBA00022763"/>
    </source>
</evidence>